<evidence type="ECO:0000256" key="2">
    <source>
        <dbReference type="ARBA" id="ARBA00022729"/>
    </source>
</evidence>
<accession>A0A8S0X3E0</accession>
<evidence type="ECO:0000313" key="7">
    <source>
        <dbReference type="Proteomes" id="UP001071230"/>
    </source>
</evidence>
<dbReference type="InterPro" id="IPR050555">
    <property type="entry name" value="Bact_Solute-Bind_Prot2"/>
</dbReference>
<dbReference type="EMBL" id="LR746496">
    <property type="protein sequence ID" value="CAA7600010.1"/>
    <property type="molecule type" value="Genomic_DNA"/>
</dbReference>
<keyword evidence="3" id="KW-0472">Membrane</keyword>
<reference evidence="5" key="2">
    <citation type="submission" date="2020-01" db="EMBL/GenBank/DDBJ databases">
        <authorList>
            <person name="Hornung B."/>
        </authorList>
    </citation>
    <scope>NUCLEOTIDE SEQUENCE</scope>
    <source>
        <strain evidence="5">PacBioINE</strain>
    </source>
</reference>
<dbReference type="KEGG" id="aacx:DEACI_0659"/>
<organism evidence="5">
    <name type="scientific">Acididesulfobacillus acetoxydans</name>
    <dbReference type="NCBI Taxonomy" id="1561005"/>
    <lineage>
        <taxon>Bacteria</taxon>
        <taxon>Bacillati</taxon>
        <taxon>Bacillota</taxon>
        <taxon>Clostridia</taxon>
        <taxon>Eubacteriales</taxon>
        <taxon>Peptococcaceae</taxon>
        <taxon>Acididesulfobacillus</taxon>
    </lineage>
</organism>
<proteinExistence type="predicted"/>
<dbReference type="Gene3D" id="3.40.50.2300">
    <property type="match status" value="2"/>
</dbReference>
<dbReference type="Proteomes" id="UP001071230">
    <property type="component" value="Unassembled WGS sequence"/>
</dbReference>
<dbReference type="Proteomes" id="UP000836597">
    <property type="component" value="Chromosome"/>
</dbReference>
<keyword evidence="2" id="KW-0732">Signal</keyword>
<dbReference type="AlphaFoldDB" id="A0A8S0X3E0"/>
<dbReference type="InterPro" id="IPR025997">
    <property type="entry name" value="SBP_2_dom"/>
</dbReference>
<dbReference type="Pfam" id="PF13407">
    <property type="entry name" value="Peripla_BP_4"/>
    <property type="match status" value="1"/>
</dbReference>
<dbReference type="PANTHER" id="PTHR30036">
    <property type="entry name" value="D-XYLOSE-BINDING PERIPLASMIC PROTEIN"/>
    <property type="match status" value="1"/>
</dbReference>
<keyword evidence="3" id="KW-1133">Transmembrane helix</keyword>
<evidence type="ECO:0000259" key="4">
    <source>
        <dbReference type="Pfam" id="PF13407"/>
    </source>
</evidence>
<dbReference type="GO" id="GO:0030246">
    <property type="term" value="F:carbohydrate binding"/>
    <property type="evidence" value="ECO:0007669"/>
    <property type="project" value="TreeGrafter"/>
</dbReference>
<evidence type="ECO:0000256" key="1">
    <source>
        <dbReference type="ARBA" id="ARBA00004196"/>
    </source>
</evidence>
<evidence type="ECO:0000256" key="3">
    <source>
        <dbReference type="SAM" id="Phobius"/>
    </source>
</evidence>
<gene>
    <name evidence="6" type="ORF">DEACI_0416</name>
    <name evidence="5" type="ORF">DEACI_0659</name>
</gene>
<feature type="domain" description="Periplasmic binding protein" evidence="4">
    <location>
        <begin position="48"/>
        <end position="304"/>
    </location>
</feature>
<sequence>MRFNKNYGLNILLLILILLTAFNFYGVWYGRPTRQAVAQQPPKAKIRIGISLGTLKEERWVHDRDIMVAKAKEAGAEVYVQNANNDDTDQVDQVKYLIGKGIKVLILVPNDMKKAAEIVSMAHKAGVKVISYDRLVLDAGVDLYLSFDNEEVGRLMAKALLAARPTGNYVILNGAPNDDNSLQIKAGYDSVLGPSEKNGKIKILAEYFTPNWLEELAFRKMDGVLQKNRDVQAVLAGDDSLAGAAIEALSEYRLAGKVEVVGQDADLAACRRLVQGTQLMTVYKPIDKLASLAIKMAMKLARGEPLGIQDKMSDGTYQVPYQFITPIAVERSNLDATVLKDGYQNRDDVYQ</sequence>
<dbReference type="EMBL" id="CDGJ01000008">
    <property type="protein sequence ID" value="CEJ05996.1"/>
    <property type="molecule type" value="Genomic_DNA"/>
</dbReference>
<evidence type="ECO:0000313" key="5">
    <source>
        <dbReference type="EMBL" id="CAA7600010.1"/>
    </source>
</evidence>
<name>A0A8S0X3E0_9FIRM</name>
<feature type="transmembrane region" description="Helical" evidence="3">
    <location>
        <begin position="7"/>
        <end position="28"/>
    </location>
</feature>
<comment type="subcellular location">
    <subcellularLocation>
        <location evidence="1">Cell envelope</location>
    </subcellularLocation>
</comment>
<dbReference type="SUPFAM" id="SSF53822">
    <property type="entry name" value="Periplasmic binding protein-like I"/>
    <property type="match status" value="1"/>
</dbReference>
<reference evidence="6" key="1">
    <citation type="submission" date="2014-11" db="EMBL/GenBank/DDBJ databases">
        <authorList>
            <person name="Hornung B.V."/>
        </authorList>
    </citation>
    <scope>NUCLEOTIDE SEQUENCE</scope>
    <source>
        <strain evidence="6">INE</strain>
    </source>
</reference>
<dbReference type="PANTHER" id="PTHR30036:SF1">
    <property type="entry name" value="D-XYLOSE-BINDING PERIPLASMIC PROTEIN"/>
    <property type="match status" value="1"/>
</dbReference>
<evidence type="ECO:0000313" key="6">
    <source>
        <dbReference type="EMBL" id="CEJ05996.1"/>
    </source>
</evidence>
<dbReference type="InterPro" id="IPR028082">
    <property type="entry name" value="Peripla_BP_I"/>
</dbReference>
<keyword evidence="7" id="KW-1185">Reference proteome</keyword>
<dbReference type="GO" id="GO:0030288">
    <property type="term" value="C:outer membrane-bounded periplasmic space"/>
    <property type="evidence" value="ECO:0007669"/>
    <property type="project" value="TreeGrafter"/>
</dbReference>
<keyword evidence="3" id="KW-0812">Transmembrane</keyword>
<protein>
    <submittedName>
        <fullName evidence="6">D-xylose-binding periplasmic protein</fullName>
    </submittedName>
    <submittedName>
        <fullName evidence="5">Periplasmic binding protein domain</fullName>
    </submittedName>
</protein>